<organism evidence="4 5">
    <name type="scientific">Mya arenaria</name>
    <name type="common">Soft-shell clam</name>
    <dbReference type="NCBI Taxonomy" id="6604"/>
    <lineage>
        <taxon>Eukaryota</taxon>
        <taxon>Metazoa</taxon>
        <taxon>Spiralia</taxon>
        <taxon>Lophotrochozoa</taxon>
        <taxon>Mollusca</taxon>
        <taxon>Bivalvia</taxon>
        <taxon>Autobranchia</taxon>
        <taxon>Heteroconchia</taxon>
        <taxon>Euheterodonta</taxon>
        <taxon>Imparidentia</taxon>
        <taxon>Neoheterodontei</taxon>
        <taxon>Myida</taxon>
        <taxon>Myoidea</taxon>
        <taxon>Myidae</taxon>
        <taxon>Mya</taxon>
    </lineage>
</organism>
<proteinExistence type="predicted"/>
<evidence type="ECO:0000313" key="5">
    <source>
        <dbReference type="Proteomes" id="UP001164746"/>
    </source>
</evidence>
<evidence type="ECO:0000256" key="2">
    <source>
        <dbReference type="SAM" id="Phobius"/>
    </source>
</evidence>
<feature type="compositionally biased region" description="Basic and acidic residues" evidence="1">
    <location>
        <begin position="248"/>
        <end position="261"/>
    </location>
</feature>
<keyword evidence="2" id="KW-0472">Membrane</keyword>
<keyword evidence="2" id="KW-1133">Transmembrane helix</keyword>
<evidence type="ECO:0000313" key="4">
    <source>
        <dbReference type="EMBL" id="WAR26059.1"/>
    </source>
</evidence>
<feature type="transmembrane region" description="Helical" evidence="2">
    <location>
        <begin position="186"/>
        <end position="210"/>
    </location>
</feature>
<reference evidence="4" key="1">
    <citation type="submission" date="2022-11" db="EMBL/GenBank/DDBJ databases">
        <title>Centuries of genome instability and evolution in soft-shell clam transmissible cancer (bioRxiv).</title>
        <authorList>
            <person name="Hart S.F.M."/>
            <person name="Yonemitsu M.A."/>
            <person name="Giersch R.M."/>
            <person name="Beal B.F."/>
            <person name="Arriagada G."/>
            <person name="Davis B.W."/>
            <person name="Ostrander E.A."/>
            <person name="Goff S.P."/>
            <person name="Metzger M.J."/>
        </authorList>
    </citation>
    <scope>NUCLEOTIDE SEQUENCE</scope>
    <source>
        <strain evidence="4">MELC-2E11</strain>
        <tissue evidence="4">Siphon/mantle</tissue>
    </source>
</reference>
<keyword evidence="3" id="KW-0732">Signal</keyword>
<name>A0ABY7FYQ7_MYAAR</name>
<sequence length="306" mass="33075">MLSVMTRSLALLLVVVATVYAAPPVRIDSKDECGSTNTVELDSDFRLVGRGVAAGANSTKDSMCTFSFTATDGAEGCMGLCYMFDHYATINDMKVELAVGPKVFKKGDAFPMEPVCMEDKALPVTLTQKTGYIYKKDEPNYKFVLSVYNKCGMKGSVINIDFDEAIQLVDGYHHGEKKEDRERSTFIAGILLGFGLSCIFLVVLAIGYCYTRNSPTGRGRSSSAMKNPDQPEVKPLLDPVKPPAEGATGKHSDDEEPKADVAPEIEPEDKEKKSDQPAGKAVETRENTTESSDTPATGDAAPADEN</sequence>
<dbReference type="Proteomes" id="UP001164746">
    <property type="component" value="Chromosome 14"/>
</dbReference>
<keyword evidence="5" id="KW-1185">Reference proteome</keyword>
<keyword evidence="2" id="KW-0812">Transmembrane</keyword>
<dbReference type="EMBL" id="CP111025">
    <property type="protein sequence ID" value="WAR26059.1"/>
    <property type="molecule type" value="Genomic_DNA"/>
</dbReference>
<feature type="signal peptide" evidence="3">
    <location>
        <begin position="1"/>
        <end position="21"/>
    </location>
</feature>
<feature type="chain" id="PRO_5046644084" evidence="3">
    <location>
        <begin position="22"/>
        <end position="306"/>
    </location>
</feature>
<gene>
    <name evidence="4" type="ORF">MAR_011763</name>
</gene>
<feature type="compositionally biased region" description="Polar residues" evidence="1">
    <location>
        <begin position="216"/>
        <end position="225"/>
    </location>
</feature>
<evidence type="ECO:0000256" key="1">
    <source>
        <dbReference type="SAM" id="MobiDB-lite"/>
    </source>
</evidence>
<feature type="compositionally biased region" description="Low complexity" evidence="1">
    <location>
        <begin position="293"/>
        <end position="306"/>
    </location>
</feature>
<feature type="region of interest" description="Disordered" evidence="1">
    <location>
        <begin position="216"/>
        <end position="306"/>
    </location>
</feature>
<accession>A0ABY7FYQ7</accession>
<evidence type="ECO:0000256" key="3">
    <source>
        <dbReference type="SAM" id="SignalP"/>
    </source>
</evidence>
<protein>
    <submittedName>
        <fullName evidence="4">Uncharacterized protein</fullName>
    </submittedName>
</protein>